<evidence type="ECO:0000313" key="2">
    <source>
        <dbReference type="Proteomes" id="UP000244450"/>
    </source>
</evidence>
<name>A0A2T7BBI1_9BACT</name>
<dbReference type="InterPro" id="IPR009097">
    <property type="entry name" value="Cyclic_Pdiesterase"/>
</dbReference>
<dbReference type="RefSeq" id="WP_108689403.1">
    <property type="nucleotide sequence ID" value="NZ_QCYK01000004.1"/>
</dbReference>
<dbReference type="InterPro" id="IPR050580">
    <property type="entry name" value="2H_phosphoesterase_YjcG-like"/>
</dbReference>
<evidence type="ECO:0000313" key="1">
    <source>
        <dbReference type="EMBL" id="PUZ21754.1"/>
    </source>
</evidence>
<dbReference type="Pfam" id="PF13563">
    <property type="entry name" value="2_5_RNA_ligase2"/>
    <property type="match status" value="1"/>
</dbReference>
<dbReference type="EMBL" id="QCYK01000004">
    <property type="protein sequence ID" value="PUZ21754.1"/>
    <property type="molecule type" value="Genomic_DNA"/>
</dbReference>
<reference evidence="1 2" key="1">
    <citation type="submission" date="2018-04" db="EMBL/GenBank/DDBJ databases">
        <title>Chitinophaga fuyangensis sp. nov., isolated from soil in a chemical factory.</title>
        <authorList>
            <person name="Chen K."/>
        </authorList>
    </citation>
    <scope>NUCLEOTIDE SEQUENCE [LARGE SCALE GENOMIC DNA]</scope>
    <source>
        <strain evidence="1 2">LY-1</strain>
    </source>
</reference>
<comment type="caution">
    <text evidence="1">The sequence shown here is derived from an EMBL/GenBank/DDBJ whole genome shotgun (WGS) entry which is preliminary data.</text>
</comment>
<sequence length="206" mass="23692">MQVHPAVATQTTLFEAEQVFDYLLVINPDSQVSEDVKGMKMRLANALGYYNSQFSKAHISLFRSEFPRRFEDTFIEMLETVSKRQNGFTVYTSRLEKFDHGTSKHTIYVNVANPKPVAELHRKILQLFNLAGSHFVPHITVARSINTDQMLKVYDHVRNQLFVRSFDCHSFRLLRKPATGGHYEVVKEFTFGEPDAQGHTLFNHAA</sequence>
<proteinExistence type="predicted"/>
<dbReference type="OrthoDB" id="1351981at2"/>
<dbReference type="Proteomes" id="UP000244450">
    <property type="component" value="Unassembled WGS sequence"/>
</dbReference>
<dbReference type="Gene3D" id="3.90.1140.10">
    <property type="entry name" value="Cyclic phosphodiesterase"/>
    <property type="match status" value="1"/>
</dbReference>
<protein>
    <recommendedName>
        <fullName evidence="3">2'-5' RNA ligase</fullName>
    </recommendedName>
</protein>
<organism evidence="1 2">
    <name type="scientific">Chitinophaga parva</name>
    <dbReference type="NCBI Taxonomy" id="2169414"/>
    <lineage>
        <taxon>Bacteria</taxon>
        <taxon>Pseudomonadati</taxon>
        <taxon>Bacteroidota</taxon>
        <taxon>Chitinophagia</taxon>
        <taxon>Chitinophagales</taxon>
        <taxon>Chitinophagaceae</taxon>
        <taxon>Chitinophaga</taxon>
    </lineage>
</organism>
<keyword evidence="2" id="KW-1185">Reference proteome</keyword>
<evidence type="ECO:0008006" key="3">
    <source>
        <dbReference type="Google" id="ProtNLM"/>
    </source>
</evidence>
<dbReference type="SUPFAM" id="SSF55144">
    <property type="entry name" value="LigT-like"/>
    <property type="match status" value="1"/>
</dbReference>
<accession>A0A2T7BBI1</accession>
<gene>
    <name evidence="1" type="ORF">DCC81_24505</name>
</gene>
<dbReference type="PANTHER" id="PTHR40037">
    <property type="entry name" value="PHOSPHOESTERASE YJCG-RELATED"/>
    <property type="match status" value="1"/>
</dbReference>
<dbReference type="AlphaFoldDB" id="A0A2T7BBI1"/>
<dbReference type="PANTHER" id="PTHR40037:SF1">
    <property type="entry name" value="PHOSPHOESTERASE SAOUHSC_00951-RELATED"/>
    <property type="match status" value="1"/>
</dbReference>